<name>A0A426YLB0_ENSVE</name>
<evidence type="ECO:0000256" key="2">
    <source>
        <dbReference type="SAM" id="SignalP"/>
    </source>
</evidence>
<evidence type="ECO:0000313" key="3">
    <source>
        <dbReference type="EMBL" id="RRT52486.1"/>
    </source>
</evidence>
<accession>A0A426YLB0</accession>
<dbReference type="Proteomes" id="UP000287651">
    <property type="component" value="Unassembled WGS sequence"/>
</dbReference>
<dbReference type="EMBL" id="AMZH03011645">
    <property type="protein sequence ID" value="RRT52486.1"/>
    <property type="molecule type" value="Genomic_DNA"/>
</dbReference>
<feature type="chain" id="PRO_5019235368" evidence="2">
    <location>
        <begin position="23"/>
        <end position="66"/>
    </location>
</feature>
<keyword evidence="1" id="KW-0472">Membrane</keyword>
<keyword evidence="1" id="KW-0812">Transmembrane</keyword>
<evidence type="ECO:0000256" key="1">
    <source>
        <dbReference type="SAM" id="Phobius"/>
    </source>
</evidence>
<comment type="caution">
    <text evidence="3">The sequence shown here is derived from an EMBL/GenBank/DDBJ whole genome shotgun (WGS) entry which is preliminary data.</text>
</comment>
<dbReference type="PANTHER" id="PTHR34672:SF2">
    <property type="entry name" value="ARABINOGALACTAN PROTEIN 23"/>
    <property type="match status" value="1"/>
</dbReference>
<evidence type="ECO:0000313" key="4">
    <source>
        <dbReference type="Proteomes" id="UP000287651"/>
    </source>
</evidence>
<organism evidence="3 4">
    <name type="scientific">Ensete ventricosum</name>
    <name type="common">Abyssinian banana</name>
    <name type="synonym">Musa ensete</name>
    <dbReference type="NCBI Taxonomy" id="4639"/>
    <lineage>
        <taxon>Eukaryota</taxon>
        <taxon>Viridiplantae</taxon>
        <taxon>Streptophyta</taxon>
        <taxon>Embryophyta</taxon>
        <taxon>Tracheophyta</taxon>
        <taxon>Spermatophyta</taxon>
        <taxon>Magnoliopsida</taxon>
        <taxon>Liliopsida</taxon>
        <taxon>Zingiberales</taxon>
        <taxon>Musaceae</taxon>
        <taxon>Ensete</taxon>
    </lineage>
</organism>
<protein>
    <submittedName>
        <fullName evidence="3">Uncharacterized protein</fullName>
    </submittedName>
</protein>
<sequence>MKTKTLACVALVAAASATAALAHEGHHHGAPEAAPPPPTGGALAPVPALAALIGASLLSFVASYFN</sequence>
<gene>
    <name evidence="3" type="ORF">B296_00031073</name>
</gene>
<proteinExistence type="predicted"/>
<feature type="signal peptide" evidence="2">
    <location>
        <begin position="1"/>
        <end position="22"/>
    </location>
</feature>
<dbReference type="InterPro" id="IPR044702">
    <property type="entry name" value="AGP23/40"/>
</dbReference>
<reference evidence="3 4" key="1">
    <citation type="journal article" date="2014" name="Agronomy (Basel)">
        <title>A Draft Genome Sequence for Ensete ventricosum, the Drought-Tolerant Tree Against Hunger.</title>
        <authorList>
            <person name="Harrison J."/>
            <person name="Moore K.A."/>
            <person name="Paszkiewicz K."/>
            <person name="Jones T."/>
            <person name="Grant M."/>
            <person name="Ambacheew D."/>
            <person name="Muzemil S."/>
            <person name="Studholme D.J."/>
        </authorList>
    </citation>
    <scope>NUCLEOTIDE SEQUENCE [LARGE SCALE GENOMIC DNA]</scope>
</reference>
<keyword evidence="1" id="KW-1133">Transmembrane helix</keyword>
<dbReference type="AlphaFoldDB" id="A0A426YLB0"/>
<feature type="transmembrane region" description="Helical" evidence="1">
    <location>
        <begin position="46"/>
        <end position="65"/>
    </location>
</feature>
<keyword evidence="2" id="KW-0732">Signal</keyword>
<dbReference type="PANTHER" id="PTHR34672">
    <property type="entry name" value="POLLEN-SPECIFIC ARABINOGALACTA PROTEIN BAN102"/>
    <property type="match status" value="1"/>
</dbReference>